<comment type="caution">
    <text evidence="3">The sequence shown here is derived from an EMBL/GenBank/DDBJ whole genome shotgun (WGS) entry which is preliminary data.</text>
</comment>
<accession>A0A3E1HEX6</accession>
<feature type="domain" description="DUF4232" evidence="2">
    <location>
        <begin position="49"/>
        <end position="169"/>
    </location>
</feature>
<dbReference type="EMBL" id="QAYL01000021">
    <property type="protein sequence ID" value="RFD25012.1"/>
    <property type="molecule type" value="Genomic_DNA"/>
</dbReference>
<dbReference type="InterPro" id="IPR025326">
    <property type="entry name" value="DUF4232"/>
</dbReference>
<organism evidence="3 4">
    <name type="scientific">Mycobacterium uberis</name>
    <dbReference type="NCBI Taxonomy" id="2162698"/>
    <lineage>
        <taxon>Bacteria</taxon>
        <taxon>Bacillati</taxon>
        <taxon>Actinomycetota</taxon>
        <taxon>Actinomycetes</taxon>
        <taxon>Mycobacteriales</taxon>
        <taxon>Mycobacteriaceae</taxon>
        <taxon>Mycobacterium</taxon>
    </lineage>
</organism>
<dbReference type="Pfam" id="PF14016">
    <property type="entry name" value="DUF4232"/>
    <property type="match status" value="1"/>
</dbReference>
<dbReference type="RefSeq" id="WP_116540612.1">
    <property type="nucleotide sequence ID" value="NZ_QAYL01000021.1"/>
</dbReference>
<name>A0A3E1HEX6_9MYCO</name>
<dbReference type="Proteomes" id="UP000258522">
    <property type="component" value="Unassembled WGS sequence"/>
</dbReference>
<evidence type="ECO:0000313" key="4">
    <source>
        <dbReference type="Proteomes" id="UP000258522"/>
    </source>
</evidence>
<reference evidence="3 4" key="1">
    <citation type="submission" date="2018-07" db="EMBL/GenBank/DDBJ databases">
        <title>Whole genome sequence of Mycobacterium uberis.</title>
        <authorList>
            <person name="Benjak A."/>
        </authorList>
    </citation>
    <scope>NUCLEOTIDE SEQUENCE [LARGE SCALE GENOMIC DNA]</scope>
    <source>
        <strain evidence="3 4">Jura</strain>
    </source>
</reference>
<feature type="chain" id="PRO_5038904916" description="DUF4232 domain-containing protein" evidence="1">
    <location>
        <begin position="31"/>
        <end position="184"/>
    </location>
</feature>
<proteinExistence type="predicted"/>
<feature type="signal peptide" evidence="1">
    <location>
        <begin position="1"/>
        <end position="30"/>
    </location>
</feature>
<protein>
    <recommendedName>
        <fullName evidence="2">DUF4232 domain-containing protein</fullName>
    </recommendedName>
</protein>
<sequence>MVGAYVRCRRRRRRRSIASFVVITTSYVGTAVTGPPVSAAPASGQATPCWADQIAVTASPTEGAVGHRALNLIFTLDGGAGPCTLTGYPAVESGAGGPQIYAEPTLRGYMGGLPAAIDVPPTVTLSLSQQAQAMVEGLTVDGSGNLCPTYTELRVNPPDIVTVFAVPVTIEACRLQVHPLTAGS</sequence>
<gene>
    <name evidence="3" type="ORF">MUBE_11380</name>
</gene>
<keyword evidence="1" id="KW-0732">Signal</keyword>
<evidence type="ECO:0000313" key="3">
    <source>
        <dbReference type="EMBL" id="RFD25012.1"/>
    </source>
</evidence>
<dbReference type="OrthoDB" id="4554818at2"/>
<dbReference type="AlphaFoldDB" id="A0A3E1HEX6"/>
<evidence type="ECO:0000259" key="2">
    <source>
        <dbReference type="Pfam" id="PF14016"/>
    </source>
</evidence>
<evidence type="ECO:0000256" key="1">
    <source>
        <dbReference type="SAM" id="SignalP"/>
    </source>
</evidence>
<keyword evidence="4" id="KW-1185">Reference proteome</keyword>